<dbReference type="EMBL" id="CP002514">
    <property type="protein sequence ID" value="AEP12076.1"/>
    <property type="molecule type" value="Genomic_DNA"/>
</dbReference>
<evidence type="ECO:0000256" key="1">
    <source>
        <dbReference type="SAM" id="MobiDB-lite"/>
    </source>
</evidence>
<dbReference type="STRING" id="981222.Cabther_A1325"/>
<dbReference type="InterPro" id="IPR057708">
    <property type="entry name" value="DUF7948"/>
</dbReference>
<evidence type="ECO:0000313" key="3">
    <source>
        <dbReference type="EMBL" id="AEP12076.1"/>
    </source>
</evidence>
<proteinExistence type="predicted"/>
<organism evidence="3 4">
    <name type="scientific">Chloracidobacterium thermophilum (strain B)</name>
    <dbReference type="NCBI Taxonomy" id="981222"/>
    <lineage>
        <taxon>Bacteria</taxon>
        <taxon>Pseudomonadati</taxon>
        <taxon>Acidobacteriota</taxon>
        <taxon>Terriglobia</taxon>
        <taxon>Terriglobales</taxon>
        <taxon>Acidobacteriaceae</taxon>
        <taxon>Chloracidobacterium</taxon>
    </lineage>
</organism>
<feature type="compositionally biased region" description="Basic and acidic residues" evidence="1">
    <location>
        <begin position="1"/>
        <end position="13"/>
    </location>
</feature>
<accession>G2LEU3</accession>
<dbReference type="KEGG" id="ctm:Cabther_A1325"/>
<feature type="region of interest" description="Disordered" evidence="1">
    <location>
        <begin position="1"/>
        <end position="36"/>
    </location>
</feature>
<name>G2LEU3_CHLTF</name>
<gene>
    <name evidence="3" type="ordered locus">Cabther_A1325</name>
</gene>
<protein>
    <recommendedName>
        <fullName evidence="2">DUF7948 domain-containing protein</fullName>
    </recommendedName>
</protein>
<evidence type="ECO:0000259" key="2">
    <source>
        <dbReference type="Pfam" id="PF25778"/>
    </source>
</evidence>
<dbReference type="Pfam" id="PF25778">
    <property type="entry name" value="DUF7948"/>
    <property type="match status" value="1"/>
</dbReference>
<evidence type="ECO:0000313" key="4">
    <source>
        <dbReference type="Proteomes" id="UP000006791"/>
    </source>
</evidence>
<keyword evidence="4" id="KW-1185">Reference proteome</keyword>
<dbReference type="AlphaFoldDB" id="G2LEU3"/>
<sequence length="899" mass="94994">MPLVARADRDAPRPSRPVLKRTGPVAPSAPAAAPSRSRRLLFEENLGQHAGPVRYKMFGGSVFLTDRAEACMLVEAGREPLWRPTGKAAENPRWKTLPASRPVYRALRMQPVERETGRPVPPAASEGLTRSPIALSYCKGDRSQWRSRVPLYREVVYHQVYPGIGLVYYPKDERLTYDFRVAPGADPSAIRLHFEGADRLALDSEGNLQCLVGQQTVVMQKPTLYQEVAGERRIVPGRFALTGNDVAFEVGAYDRNLALVIDPVLPFYSTYFGGNQDEEAVGVAVGRIYNRNALTAGTVFSSQDTIPVFIAGTTHSTSFPVPVGSGPNANNPITVPDVDIFVARFEFRADGTVPTNIPDVGPARRFAPWDAFTNGGEPDFTYDDRGAERGLAAVVIYGGSGDDVCTGVSINASQNAVEDVGGVYWRPATGPVLVGYTTSTNFPTGRLGLGSGSATTFQSTFGGGFTDAFAMLLPFCLDLSANNITSTPTSPLAYSTYLGGSGNDLAWACTAQQGMGTGALRFALGGETDGNLPTGSASGSPFDSTYGGGDADGFLAHFDPTQNTSAAQRRYITYFGGNGYDTVTGISYFVTGPRIGVTGVTGSDPETSFIDSGSNPITSTVSGGTRNGSFDAFVAMFNGNTGPSREFSMYLGGDNDDWGMGIRARRRVVSGSGRYVVHVAGLTDSTTTGFGVPSSGQLSKANKGGIDAFVTQIRWDESLSGLRTVQYFGYLGTTGDDEAYALATSEQPGPGNSIVYVGGISEGTAAFTPVGIGSGLPNFANDLLYPASGSTIPVSRGFLARISAVNEGGTNLPATLQNLVNVGGRTFATGAQPIQRVLSIASYLPVAGVLFFTGSTNANNVLPTTSDIPPAPYDVFQNTRANNTSDRKDAYLGSVRLTP</sequence>
<dbReference type="HOGENOM" id="CLU_003594_0_0_0"/>
<feature type="compositionally biased region" description="Low complexity" evidence="1">
    <location>
        <begin position="26"/>
        <end position="35"/>
    </location>
</feature>
<dbReference type="Proteomes" id="UP000006791">
    <property type="component" value="Chromosome 1"/>
</dbReference>
<reference evidence="3 4" key="1">
    <citation type="journal article" date="2012" name="Environ. Microbiol.">
        <title>Complete genome of Candidatus Chloracidobacterium thermophilum, a chlorophyll-based photoheterotroph belonging to the phylum Acidobacteria.</title>
        <authorList>
            <person name="Garcia Costas A.M."/>
            <person name="Liu Z."/>
            <person name="Tomsho L.P."/>
            <person name="Schuster S.C."/>
            <person name="Ward D.M."/>
            <person name="Bryant D.A."/>
        </authorList>
    </citation>
    <scope>NUCLEOTIDE SEQUENCE [LARGE SCALE GENOMIC DNA]</scope>
    <source>
        <strain evidence="3 4">B</strain>
    </source>
</reference>
<feature type="domain" description="DUF7948" evidence="2">
    <location>
        <begin position="42"/>
        <end position="264"/>
    </location>
</feature>